<evidence type="ECO:0000313" key="1">
    <source>
        <dbReference type="EMBL" id="GIY26701.1"/>
    </source>
</evidence>
<dbReference type="AlphaFoldDB" id="A0AAV4S0K4"/>
<dbReference type="EMBL" id="BPLR01008723">
    <property type="protein sequence ID" value="GIY26701.1"/>
    <property type="molecule type" value="Genomic_DNA"/>
</dbReference>
<reference evidence="1 2" key="1">
    <citation type="submission" date="2021-06" db="EMBL/GenBank/DDBJ databases">
        <title>Caerostris extrusa draft genome.</title>
        <authorList>
            <person name="Kono N."/>
            <person name="Arakawa K."/>
        </authorList>
    </citation>
    <scope>NUCLEOTIDE SEQUENCE [LARGE SCALE GENOMIC DNA]</scope>
</reference>
<gene>
    <name evidence="1" type="ORF">CEXT_522161</name>
</gene>
<protein>
    <submittedName>
        <fullName evidence="1">Uncharacterized protein</fullName>
    </submittedName>
</protein>
<organism evidence="1 2">
    <name type="scientific">Caerostris extrusa</name>
    <name type="common">Bark spider</name>
    <name type="synonym">Caerostris bankana</name>
    <dbReference type="NCBI Taxonomy" id="172846"/>
    <lineage>
        <taxon>Eukaryota</taxon>
        <taxon>Metazoa</taxon>
        <taxon>Ecdysozoa</taxon>
        <taxon>Arthropoda</taxon>
        <taxon>Chelicerata</taxon>
        <taxon>Arachnida</taxon>
        <taxon>Araneae</taxon>
        <taxon>Araneomorphae</taxon>
        <taxon>Entelegynae</taxon>
        <taxon>Araneoidea</taxon>
        <taxon>Araneidae</taxon>
        <taxon>Caerostris</taxon>
    </lineage>
</organism>
<evidence type="ECO:0000313" key="2">
    <source>
        <dbReference type="Proteomes" id="UP001054945"/>
    </source>
</evidence>
<accession>A0AAV4S0K4</accession>
<comment type="caution">
    <text evidence="1">The sequence shown here is derived from an EMBL/GenBank/DDBJ whole genome shotgun (WGS) entry which is preliminary data.</text>
</comment>
<sequence length="101" mass="11833">MVKFRVAHSWGIFFGWENTRSVWMCTLPAIENGSHRDVDGVYCVATWNITPPSNRGRHCQDDKYKRIRYDDEREHFAVIDTESDTVLNRALQMRLQASKSN</sequence>
<name>A0AAV4S0K4_CAEEX</name>
<keyword evidence="2" id="KW-1185">Reference proteome</keyword>
<dbReference type="Proteomes" id="UP001054945">
    <property type="component" value="Unassembled WGS sequence"/>
</dbReference>
<proteinExistence type="predicted"/>